<dbReference type="AlphaFoldDB" id="A0A3S1CQG2"/>
<feature type="transmembrane region" description="Helical" evidence="1">
    <location>
        <begin position="111"/>
        <end position="131"/>
    </location>
</feature>
<keyword evidence="1" id="KW-1133">Transmembrane helix</keyword>
<keyword evidence="1" id="KW-0472">Membrane</keyword>
<feature type="transmembrane region" description="Helical" evidence="1">
    <location>
        <begin position="79"/>
        <end position="99"/>
    </location>
</feature>
<feature type="transmembrane region" description="Helical" evidence="1">
    <location>
        <begin position="7"/>
        <end position="35"/>
    </location>
</feature>
<dbReference type="OrthoDB" id="3742900at2"/>
<comment type="caution">
    <text evidence="2">The sequence shown here is derived from an EMBL/GenBank/DDBJ whole genome shotgun (WGS) entry which is preliminary data.</text>
</comment>
<evidence type="ECO:0000313" key="3">
    <source>
        <dbReference type="Proteomes" id="UP000274909"/>
    </source>
</evidence>
<dbReference type="InterPro" id="IPR045931">
    <property type="entry name" value="DUF6350"/>
</dbReference>
<dbReference type="EMBL" id="RZGZ01000003">
    <property type="protein sequence ID" value="RUQ98949.1"/>
    <property type="molecule type" value="Genomic_DNA"/>
</dbReference>
<keyword evidence="1" id="KW-0812">Transmembrane</keyword>
<feature type="transmembrane region" description="Helical" evidence="1">
    <location>
        <begin position="379"/>
        <end position="399"/>
    </location>
</feature>
<sequence length="408" mass="39908">MNRTTVALLAALEAFIVVAIGIAIALVPLTLLWAVQFGFSVDWLVFWRAAVDIWLLGHGTDLTVTLDPVTIARTGLLEAGAPFTVSLAPLGIGLITVLLGARTGGRAAESGLWVTGVVSSVATVLVLSAAVTLSASNGTVSPSLVGGIVAPAVVYLIGLAVGLIGARIRRGAVVGGRLGNRLADMGDRVGDRSLGIIASSLRGGAIVASGITGVAAVVVAAMLLLSFGTVIGLYESSGVGVTGGIAVTIAQLAYLPNLVVWCAAWLLGPGFAIGVGTSVSPAATLLGPVPGIPVLGAIPTGDLPFGFLGLIVPVLIGFLGAAAVRPAVVRAAGGAGLVAALGLTAVGIAVVAGVLMGLLALVAGGAIGPARLQEVGPDALAVFLATLATTGVSALVGMASGRYGPDAG</sequence>
<reference evidence="2 3" key="1">
    <citation type="submission" date="2018-12" db="EMBL/GenBank/DDBJ databases">
        <authorList>
            <person name="Li F."/>
        </authorList>
    </citation>
    <scope>NUCLEOTIDE SEQUENCE [LARGE SCALE GENOMIC DNA]</scope>
    <source>
        <strain evidence="2 3">EGI 6500705</strain>
    </source>
</reference>
<feature type="transmembrane region" description="Helical" evidence="1">
    <location>
        <begin position="143"/>
        <end position="164"/>
    </location>
</feature>
<evidence type="ECO:0000313" key="2">
    <source>
        <dbReference type="EMBL" id="RUQ98949.1"/>
    </source>
</evidence>
<feature type="transmembrane region" description="Helical" evidence="1">
    <location>
        <begin position="336"/>
        <end position="367"/>
    </location>
</feature>
<keyword evidence="3" id="KW-1185">Reference proteome</keyword>
<dbReference type="RefSeq" id="WP_127050472.1">
    <property type="nucleotide sequence ID" value="NZ_RZGZ01000003.1"/>
</dbReference>
<organism evidence="2 3">
    <name type="scientific">Labedella endophytica</name>
    <dbReference type="NCBI Taxonomy" id="1523160"/>
    <lineage>
        <taxon>Bacteria</taxon>
        <taxon>Bacillati</taxon>
        <taxon>Actinomycetota</taxon>
        <taxon>Actinomycetes</taxon>
        <taxon>Micrococcales</taxon>
        <taxon>Microbacteriaceae</taxon>
        <taxon>Labedella</taxon>
    </lineage>
</organism>
<evidence type="ECO:0000256" key="1">
    <source>
        <dbReference type="SAM" id="Phobius"/>
    </source>
</evidence>
<accession>A0A3S1CQG2</accession>
<gene>
    <name evidence="2" type="ORF">ELQ94_11495</name>
</gene>
<feature type="transmembrane region" description="Helical" evidence="1">
    <location>
        <begin position="237"/>
        <end position="255"/>
    </location>
</feature>
<name>A0A3S1CQG2_9MICO</name>
<dbReference type="Pfam" id="PF19877">
    <property type="entry name" value="DUF6350"/>
    <property type="match status" value="1"/>
</dbReference>
<proteinExistence type="predicted"/>
<feature type="transmembrane region" description="Helical" evidence="1">
    <location>
        <begin position="262"/>
        <end position="283"/>
    </location>
</feature>
<dbReference type="Proteomes" id="UP000274909">
    <property type="component" value="Unassembled WGS sequence"/>
</dbReference>
<feature type="transmembrane region" description="Helical" evidence="1">
    <location>
        <begin position="303"/>
        <end position="324"/>
    </location>
</feature>
<feature type="transmembrane region" description="Helical" evidence="1">
    <location>
        <begin position="205"/>
        <end position="231"/>
    </location>
</feature>
<protein>
    <submittedName>
        <fullName evidence="2">Uncharacterized protein</fullName>
    </submittedName>
</protein>